<proteinExistence type="predicted"/>
<dbReference type="Proteomes" id="UP000216052">
    <property type="component" value="Chromosome"/>
</dbReference>
<gene>
    <name evidence="1" type="ORF">SPACI_047630</name>
</gene>
<organism evidence="1 2">
    <name type="scientific">Sporomusa acidovorans (strain ATCC 49682 / DSM 3132 / Mol)</name>
    <dbReference type="NCBI Taxonomy" id="1123286"/>
    <lineage>
        <taxon>Bacteria</taxon>
        <taxon>Bacillati</taxon>
        <taxon>Bacillota</taxon>
        <taxon>Negativicutes</taxon>
        <taxon>Selenomonadales</taxon>
        <taxon>Sporomusaceae</taxon>
        <taxon>Sporomusa</taxon>
    </lineage>
</organism>
<sequence length="163" mass="18686">MKLYELSTAHQQVFDLLLDEDSDLEVLEETLQCIEGDLEVKVKNGIGLIRSLEAYHDAIEVEEKRLSQKKKTTKNRIDWIKNLYKQTMEIMKKDKVQTPIGTMALQNNPGSLVIDNEKLIPAEFTIVIPEHFEPNKEKIKAALKAGMEVPGVRIMRGKSLRIR</sequence>
<dbReference type="EMBL" id="CP155571">
    <property type="protein sequence ID" value="XFO74653.1"/>
    <property type="molecule type" value="Genomic_DNA"/>
</dbReference>
<dbReference type="Pfam" id="PF05565">
    <property type="entry name" value="Sipho_Gp157"/>
    <property type="match status" value="1"/>
</dbReference>
<evidence type="ECO:0000313" key="1">
    <source>
        <dbReference type="EMBL" id="XFO74653.1"/>
    </source>
</evidence>
<accession>A0ABZ3J9B8</accession>
<evidence type="ECO:0000313" key="2">
    <source>
        <dbReference type="Proteomes" id="UP000216052"/>
    </source>
</evidence>
<protein>
    <recommendedName>
        <fullName evidence="3">Siphovirus Gp157</fullName>
    </recommendedName>
</protein>
<keyword evidence="2" id="KW-1185">Reference proteome</keyword>
<dbReference type="InterPro" id="IPR008840">
    <property type="entry name" value="Sipho_Gp157"/>
</dbReference>
<reference evidence="1" key="1">
    <citation type="submission" date="2024-05" db="EMBL/GenBank/DDBJ databases">
        <title>Isolation and characterization of Sporomusa carbonis sp. nov., a carboxydotrophic hydrogenogen in the genus of Sporomusa isolated from a charcoal burning pile.</title>
        <authorList>
            <person name="Boeer T."/>
            <person name="Rosenbaum F."/>
            <person name="Eysell L."/>
            <person name="Mueller V."/>
            <person name="Daniel R."/>
            <person name="Poehlein A."/>
        </authorList>
    </citation>
    <scope>NUCLEOTIDE SEQUENCE [LARGE SCALE GENOMIC DNA]</scope>
    <source>
        <strain evidence="1">DSM 3132</strain>
    </source>
</reference>
<evidence type="ECO:0008006" key="3">
    <source>
        <dbReference type="Google" id="ProtNLM"/>
    </source>
</evidence>
<name>A0ABZ3J9B8_SPOA4</name>
<dbReference type="RefSeq" id="WP_245692492.1">
    <property type="nucleotide sequence ID" value="NZ_CP155571.1"/>
</dbReference>